<accession>A0AAD8I3Y7</accession>
<sequence>MVTPSSLLHILLAADKFEVASCVQYCIQLLIKLPMTCDIALSCLDLPSCVSHADALQQLTDLAKQYIAVHFRDIEKIDWARSLGCSLGCCCGTEDERLGRAAARAQADRGKSGGC</sequence>
<reference evidence="2" key="2">
    <citation type="submission" date="2023-05" db="EMBL/GenBank/DDBJ databases">
        <authorList>
            <person name="Schelkunov M.I."/>
        </authorList>
    </citation>
    <scope>NUCLEOTIDE SEQUENCE</scope>
    <source>
        <strain evidence="2">Hsosn_3</strain>
        <tissue evidence="2">Leaf</tissue>
    </source>
</reference>
<dbReference type="GO" id="GO:0010114">
    <property type="term" value="P:response to red light"/>
    <property type="evidence" value="ECO:0007669"/>
    <property type="project" value="TreeGrafter"/>
</dbReference>
<evidence type="ECO:0000313" key="3">
    <source>
        <dbReference type="Proteomes" id="UP001237642"/>
    </source>
</evidence>
<dbReference type="PANTHER" id="PTHR46336:SF30">
    <property type="entry name" value="BTB_POZ DOMAIN-CONTAINING PROTEIN POB1-LIKE"/>
    <property type="match status" value="1"/>
</dbReference>
<organism evidence="2 3">
    <name type="scientific">Heracleum sosnowskyi</name>
    <dbReference type="NCBI Taxonomy" id="360622"/>
    <lineage>
        <taxon>Eukaryota</taxon>
        <taxon>Viridiplantae</taxon>
        <taxon>Streptophyta</taxon>
        <taxon>Embryophyta</taxon>
        <taxon>Tracheophyta</taxon>
        <taxon>Spermatophyta</taxon>
        <taxon>Magnoliopsida</taxon>
        <taxon>eudicotyledons</taxon>
        <taxon>Gunneridae</taxon>
        <taxon>Pentapetalae</taxon>
        <taxon>asterids</taxon>
        <taxon>campanulids</taxon>
        <taxon>Apiales</taxon>
        <taxon>Apiaceae</taxon>
        <taxon>Apioideae</taxon>
        <taxon>apioid superclade</taxon>
        <taxon>Tordylieae</taxon>
        <taxon>Tordyliinae</taxon>
        <taxon>Heracleum</taxon>
    </lineage>
</organism>
<dbReference type="AlphaFoldDB" id="A0AAD8I3Y7"/>
<dbReference type="Proteomes" id="UP001237642">
    <property type="component" value="Unassembled WGS sequence"/>
</dbReference>
<keyword evidence="1" id="KW-0732">Signal</keyword>
<protein>
    <submittedName>
        <fullName evidence="2">Uncharacterized protein</fullName>
    </submittedName>
</protein>
<proteinExistence type="predicted"/>
<dbReference type="PANTHER" id="PTHR46336">
    <property type="entry name" value="OS02G0260700 PROTEIN"/>
    <property type="match status" value="1"/>
</dbReference>
<comment type="caution">
    <text evidence="2">The sequence shown here is derived from an EMBL/GenBank/DDBJ whole genome shotgun (WGS) entry which is preliminary data.</text>
</comment>
<dbReference type="InterPro" id="IPR045890">
    <property type="entry name" value="POB1-like"/>
</dbReference>
<gene>
    <name evidence="2" type="ORF">POM88_024914</name>
</gene>
<feature type="signal peptide" evidence="1">
    <location>
        <begin position="1"/>
        <end position="22"/>
    </location>
</feature>
<evidence type="ECO:0000313" key="2">
    <source>
        <dbReference type="EMBL" id="KAK1378170.1"/>
    </source>
</evidence>
<keyword evidence="3" id="KW-1185">Reference proteome</keyword>
<reference evidence="2" key="1">
    <citation type="submission" date="2023-02" db="EMBL/GenBank/DDBJ databases">
        <title>Genome of toxic invasive species Heracleum sosnowskyi carries increased number of genes despite the absence of recent whole-genome duplications.</title>
        <authorList>
            <person name="Schelkunov M."/>
            <person name="Shtratnikova V."/>
            <person name="Makarenko M."/>
            <person name="Klepikova A."/>
            <person name="Omelchenko D."/>
            <person name="Novikova G."/>
            <person name="Obukhova E."/>
            <person name="Bogdanov V."/>
            <person name="Penin A."/>
            <person name="Logacheva M."/>
        </authorList>
    </citation>
    <scope>NUCLEOTIDE SEQUENCE</scope>
    <source>
        <strain evidence="2">Hsosn_3</strain>
        <tissue evidence="2">Leaf</tissue>
    </source>
</reference>
<feature type="chain" id="PRO_5042023219" evidence="1">
    <location>
        <begin position="23"/>
        <end position="115"/>
    </location>
</feature>
<dbReference type="EMBL" id="JAUIZM010000006">
    <property type="protein sequence ID" value="KAK1378170.1"/>
    <property type="molecule type" value="Genomic_DNA"/>
</dbReference>
<name>A0AAD8I3Y7_9APIA</name>
<evidence type="ECO:0000256" key="1">
    <source>
        <dbReference type="SAM" id="SignalP"/>
    </source>
</evidence>
<dbReference type="GO" id="GO:0005634">
    <property type="term" value="C:nucleus"/>
    <property type="evidence" value="ECO:0007669"/>
    <property type="project" value="TreeGrafter"/>
</dbReference>